<reference evidence="12" key="1">
    <citation type="submission" date="2019-08" db="EMBL/GenBank/DDBJ databases">
        <title>The improved chromosome-level genome for the pearl oyster Pinctada fucata martensii using PacBio sequencing and Hi-C.</title>
        <authorList>
            <person name="Zheng Z."/>
        </authorList>
    </citation>
    <scope>NUCLEOTIDE SEQUENCE</scope>
    <source>
        <strain evidence="12">ZZ-2019</strain>
        <tissue evidence="12">Adductor muscle</tissue>
    </source>
</reference>
<evidence type="ECO:0000256" key="6">
    <source>
        <dbReference type="ARBA" id="ARBA00022989"/>
    </source>
</evidence>
<evidence type="ECO:0000256" key="1">
    <source>
        <dbReference type="ARBA" id="ARBA00004477"/>
    </source>
</evidence>
<feature type="non-terminal residue" evidence="12">
    <location>
        <position position="1"/>
    </location>
</feature>
<evidence type="ECO:0000256" key="3">
    <source>
        <dbReference type="ARBA" id="ARBA00017059"/>
    </source>
</evidence>
<dbReference type="Pfam" id="PF06645">
    <property type="entry name" value="SPC12"/>
    <property type="match status" value="1"/>
</dbReference>
<feature type="region of interest" description="Disordered" evidence="10">
    <location>
        <begin position="63"/>
        <end position="90"/>
    </location>
</feature>
<sequence length="90" mass="10535">DFDGQYRAERMFQVIILLFGIVGFIWGYICEQFSQTVYILLAGFTLSCVLTLPPWPMFRRKPLKWQKARPTAEDSKDATSQDKQKSKKKK</sequence>
<comment type="similarity">
    <text evidence="2">Belongs to the SPCS1 family.</text>
</comment>
<feature type="compositionally biased region" description="Basic and acidic residues" evidence="10">
    <location>
        <begin position="70"/>
        <end position="84"/>
    </location>
</feature>
<keyword evidence="4 11" id="KW-0812">Transmembrane</keyword>
<comment type="subcellular location">
    <subcellularLocation>
        <location evidence="1">Endoplasmic reticulum membrane</location>
        <topology evidence="1">Multi-pass membrane protein</topology>
    </subcellularLocation>
</comment>
<feature type="transmembrane region" description="Helical" evidence="11">
    <location>
        <begin position="35"/>
        <end position="55"/>
    </location>
</feature>
<comment type="caution">
    <text evidence="12">The sequence shown here is derived from an EMBL/GenBank/DDBJ whole genome shotgun (WGS) entry which is preliminary data.</text>
</comment>
<evidence type="ECO:0000256" key="10">
    <source>
        <dbReference type="SAM" id="MobiDB-lite"/>
    </source>
</evidence>
<accession>A0AA88YSZ1</accession>
<keyword evidence="5" id="KW-0256">Endoplasmic reticulum</keyword>
<comment type="function">
    <text evidence="9">Component of the signal peptidase complex (SPC) which catalyzes the cleavage of N-terminal signal sequences from nascent proteins as they are translocated into the lumen of the endoplasmic reticulum. Dispensable for SPC enzymatic activity.</text>
</comment>
<evidence type="ECO:0000256" key="11">
    <source>
        <dbReference type="SAM" id="Phobius"/>
    </source>
</evidence>
<evidence type="ECO:0000313" key="12">
    <source>
        <dbReference type="EMBL" id="KAK3104383.1"/>
    </source>
</evidence>
<proteinExistence type="inferred from homology"/>
<keyword evidence="13" id="KW-1185">Reference proteome</keyword>
<dbReference type="EMBL" id="VSWD01000004">
    <property type="protein sequence ID" value="KAK3104383.1"/>
    <property type="molecule type" value="Genomic_DNA"/>
</dbReference>
<dbReference type="PANTHER" id="PTHR13202:SF0">
    <property type="entry name" value="SIGNAL PEPTIDASE COMPLEX SUBUNIT 1"/>
    <property type="match status" value="1"/>
</dbReference>
<dbReference type="PANTHER" id="PTHR13202">
    <property type="entry name" value="MICROSOMAL SIGNAL PEPTIDASE 12 KDA SUBUNIT"/>
    <property type="match status" value="1"/>
</dbReference>
<name>A0AA88YSZ1_PINIB</name>
<evidence type="ECO:0000256" key="7">
    <source>
        <dbReference type="ARBA" id="ARBA00023136"/>
    </source>
</evidence>
<dbReference type="Proteomes" id="UP001186944">
    <property type="component" value="Unassembled WGS sequence"/>
</dbReference>
<evidence type="ECO:0000256" key="4">
    <source>
        <dbReference type="ARBA" id="ARBA00022692"/>
    </source>
</evidence>
<dbReference type="GO" id="GO:0045047">
    <property type="term" value="P:protein targeting to ER"/>
    <property type="evidence" value="ECO:0007669"/>
    <property type="project" value="TreeGrafter"/>
</dbReference>
<dbReference type="GO" id="GO:0006465">
    <property type="term" value="P:signal peptide processing"/>
    <property type="evidence" value="ECO:0007669"/>
    <property type="project" value="InterPro"/>
</dbReference>
<evidence type="ECO:0000313" key="13">
    <source>
        <dbReference type="Proteomes" id="UP001186944"/>
    </source>
</evidence>
<dbReference type="GO" id="GO:0005787">
    <property type="term" value="C:signal peptidase complex"/>
    <property type="evidence" value="ECO:0007669"/>
    <property type="project" value="InterPro"/>
</dbReference>
<evidence type="ECO:0000256" key="8">
    <source>
        <dbReference type="ARBA" id="ARBA00032913"/>
    </source>
</evidence>
<dbReference type="AlphaFoldDB" id="A0AA88YSZ1"/>
<keyword evidence="7 11" id="KW-0472">Membrane</keyword>
<evidence type="ECO:0000256" key="5">
    <source>
        <dbReference type="ARBA" id="ARBA00022824"/>
    </source>
</evidence>
<organism evidence="12 13">
    <name type="scientific">Pinctada imbricata</name>
    <name type="common">Atlantic pearl-oyster</name>
    <name type="synonym">Pinctada martensii</name>
    <dbReference type="NCBI Taxonomy" id="66713"/>
    <lineage>
        <taxon>Eukaryota</taxon>
        <taxon>Metazoa</taxon>
        <taxon>Spiralia</taxon>
        <taxon>Lophotrochozoa</taxon>
        <taxon>Mollusca</taxon>
        <taxon>Bivalvia</taxon>
        <taxon>Autobranchia</taxon>
        <taxon>Pteriomorphia</taxon>
        <taxon>Pterioida</taxon>
        <taxon>Pterioidea</taxon>
        <taxon>Pteriidae</taxon>
        <taxon>Pinctada</taxon>
    </lineage>
</organism>
<gene>
    <name evidence="12" type="ORF">FSP39_000674</name>
</gene>
<keyword evidence="6 11" id="KW-1133">Transmembrane helix</keyword>
<evidence type="ECO:0000256" key="9">
    <source>
        <dbReference type="ARBA" id="ARBA00045204"/>
    </source>
</evidence>
<feature type="transmembrane region" description="Helical" evidence="11">
    <location>
        <begin position="12"/>
        <end position="29"/>
    </location>
</feature>
<dbReference type="InterPro" id="IPR009542">
    <property type="entry name" value="Spc1/SPCS1"/>
</dbReference>
<protein>
    <recommendedName>
        <fullName evidence="3">Signal peptidase complex subunit 1</fullName>
    </recommendedName>
    <alternativeName>
        <fullName evidence="8">Microsomal signal peptidase 12 kDa subunit</fullName>
    </alternativeName>
</protein>
<evidence type="ECO:0000256" key="2">
    <source>
        <dbReference type="ARBA" id="ARBA00005245"/>
    </source>
</evidence>